<evidence type="ECO:0000256" key="3">
    <source>
        <dbReference type="ARBA" id="ARBA00022525"/>
    </source>
</evidence>
<evidence type="ECO:0000256" key="2">
    <source>
        <dbReference type="ARBA" id="ARBA00022512"/>
    </source>
</evidence>
<evidence type="ECO:0000256" key="1">
    <source>
        <dbReference type="ARBA" id="ARBA00005392"/>
    </source>
</evidence>
<name>A0ABP0UAZ1_9BRYO</name>
<comment type="function">
    <text evidence="6">Causes loosening and extension of plant cell walls by disrupting non-covalent bonding between cellulose microfibrils and matrix glucans. No enzymatic activity has been found.</text>
</comment>
<evidence type="ECO:0000256" key="4">
    <source>
        <dbReference type="ARBA" id="ARBA00022729"/>
    </source>
</evidence>
<comment type="similarity">
    <text evidence="1 6">Belongs to the expansin family. Expansin A subfamily.</text>
</comment>
<dbReference type="CDD" id="cd22274">
    <property type="entry name" value="DPBB_EXPA_N"/>
    <property type="match status" value="1"/>
</dbReference>
<protein>
    <recommendedName>
        <fullName evidence="6">Expansin</fullName>
    </recommendedName>
</protein>
<accession>A0ABP0UAZ1</accession>
<dbReference type="Pfam" id="PF03330">
    <property type="entry name" value="DPBB_1"/>
    <property type="match status" value="1"/>
</dbReference>
<dbReference type="SUPFAM" id="SSF50685">
    <property type="entry name" value="Barwin-like endoglucanases"/>
    <property type="match status" value="1"/>
</dbReference>
<proteinExistence type="inferred from homology"/>
<feature type="signal peptide" evidence="6">
    <location>
        <begin position="1"/>
        <end position="34"/>
    </location>
</feature>
<dbReference type="PRINTS" id="PR01225">
    <property type="entry name" value="EXPANSNFAMLY"/>
</dbReference>
<evidence type="ECO:0000313" key="10">
    <source>
        <dbReference type="Proteomes" id="UP001497512"/>
    </source>
</evidence>
<dbReference type="InterPro" id="IPR036908">
    <property type="entry name" value="RlpA-like_sf"/>
</dbReference>
<dbReference type="InterPro" id="IPR007112">
    <property type="entry name" value="Expansin/allergen_DPBB_dom"/>
</dbReference>
<evidence type="ECO:0000259" key="7">
    <source>
        <dbReference type="PROSITE" id="PS50842"/>
    </source>
</evidence>
<dbReference type="Proteomes" id="UP001497512">
    <property type="component" value="Chromosome 2"/>
</dbReference>
<evidence type="ECO:0000259" key="8">
    <source>
        <dbReference type="PROSITE" id="PS50843"/>
    </source>
</evidence>
<dbReference type="PROSITE" id="PS50842">
    <property type="entry name" value="EXPANSIN_EG45"/>
    <property type="match status" value="1"/>
</dbReference>
<dbReference type="SUPFAM" id="SSF49590">
    <property type="entry name" value="PHL pollen allergen"/>
    <property type="match status" value="1"/>
</dbReference>
<organism evidence="9 10">
    <name type="scientific">Sphagnum troendelagicum</name>
    <dbReference type="NCBI Taxonomy" id="128251"/>
    <lineage>
        <taxon>Eukaryota</taxon>
        <taxon>Viridiplantae</taxon>
        <taxon>Streptophyta</taxon>
        <taxon>Embryophyta</taxon>
        <taxon>Bryophyta</taxon>
        <taxon>Sphagnophytina</taxon>
        <taxon>Sphagnopsida</taxon>
        <taxon>Sphagnales</taxon>
        <taxon>Sphagnaceae</taxon>
        <taxon>Sphagnum</taxon>
    </lineage>
</organism>
<evidence type="ECO:0000313" key="9">
    <source>
        <dbReference type="EMBL" id="CAK9216787.1"/>
    </source>
</evidence>
<comment type="subcellular location">
    <subcellularLocation>
        <location evidence="6">Secreted</location>
        <location evidence="6">Cell wall</location>
    </subcellularLocation>
    <subcellularLocation>
        <location evidence="6">Membrane</location>
        <topology evidence="6">Peripheral membrane protein</topology>
    </subcellularLocation>
</comment>
<dbReference type="Gene3D" id="2.60.40.760">
    <property type="entry name" value="Expansin, cellulose-binding-like domain"/>
    <property type="match status" value="1"/>
</dbReference>
<keyword evidence="3 6" id="KW-0964">Secreted</keyword>
<dbReference type="EMBL" id="OZ019894">
    <property type="protein sequence ID" value="CAK9216787.1"/>
    <property type="molecule type" value="Genomic_DNA"/>
</dbReference>
<dbReference type="PROSITE" id="PS50843">
    <property type="entry name" value="EXPANSIN_CBD"/>
    <property type="match status" value="1"/>
</dbReference>
<keyword evidence="5" id="KW-0472">Membrane</keyword>
<feature type="domain" description="Expansin-like CBD" evidence="8">
    <location>
        <begin position="179"/>
        <end position="260"/>
    </location>
</feature>
<keyword evidence="4 6" id="KW-0732">Signal</keyword>
<dbReference type="InterPro" id="IPR007117">
    <property type="entry name" value="Expansin_CBD"/>
</dbReference>
<evidence type="ECO:0000256" key="5">
    <source>
        <dbReference type="ARBA" id="ARBA00023136"/>
    </source>
</evidence>
<dbReference type="Gene3D" id="2.40.40.10">
    <property type="entry name" value="RlpA-like domain"/>
    <property type="match status" value="1"/>
</dbReference>
<keyword evidence="10" id="KW-1185">Reference proteome</keyword>
<feature type="domain" description="Expansin-like EG45" evidence="7">
    <location>
        <begin position="60"/>
        <end position="169"/>
    </location>
</feature>
<dbReference type="InterPro" id="IPR002963">
    <property type="entry name" value="Expansin"/>
</dbReference>
<dbReference type="Pfam" id="PF01357">
    <property type="entry name" value="Expansin_C"/>
    <property type="match status" value="1"/>
</dbReference>
<sequence length="265" mass="27670">MATSITSQYHFALVPQLLLLALAAALLFAGSVQCGGYTGTSWGSAHATFYGGADASGTQGGACGYGNTYSTGYGVDTAALSSALFNSGLSCGACYQLICVDSPWCLGGNPGGITVTATNFCPDGSNGGWCNPPLEHFDLAQPMFLQLAQEQGGVVPVSYRRVACIKSGGIRFTINGNPFFMLVLITNVGGAGDIQQVSVKGANTGSWYPLSRNWGQNWQYSGINLQSQPLSFSVTTSDGETVISNDVAPAYWQLGSTYEGLQFPE</sequence>
<reference evidence="9" key="1">
    <citation type="submission" date="2024-02" db="EMBL/GenBank/DDBJ databases">
        <authorList>
            <consortium name="ELIXIR-Norway"/>
            <consortium name="Elixir Norway"/>
        </authorList>
    </citation>
    <scope>NUCLEOTIDE SEQUENCE</scope>
</reference>
<evidence type="ECO:0000256" key="6">
    <source>
        <dbReference type="RuleBase" id="RU365023"/>
    </source>
</evidence>
<dbReference type="InterPro" id="IPR009009">
    <property type="entry name" value="RlpA-like_DPBB"/>
</dbReference>
<dbReference type="PANTHER" id="PTHR31867">
    <property type="entry name" value="EXPANSIN-A15"/>
    <property type="match status" value="1"/>
</dbReference>
<keyword evidence="2 6" id="KW-0134">Cell wall</keyword>
<gene>
    <name evidence="9" type="ORF">CSSPTR1EN2_LOCUS13645</name>
</gene>
<dbReference type="PRINTS" id="PR01226">
    <property type="entry name" value="EXPANSIN"/>
</dbReference>
<dbReference type="InterPro" id="IPR036749">
    <property type="entry name" value="Expansin_CBD_sf"/>
</dbReference>
<dbReference type="InterPro" id="IPR007118">
    <property type="entry name" value="Expan_Lol_pI"/>
</dbReference>
<dbReference type="SMART" id="SM00837">
    <property type="entry name" value="DPBB_1"/>
    <property type="match status" value="1"/>
</dbReference>
<keyword evidence="6" id="KW-0961">Cell wall biogenesis/degradation</keyword>
<feature type="chain" id="PRO_5044970398" description="Expansin" evidence="6">
    <location>
        <begin position="35"/>
        <end position="265"/>
    </location>
</feature>